<dbReference type="GO" id="GO:0000380">
    <property type="term" value="P:alternative mRNA splicing, via spliceosome"/>
    <property type="evidence" value="ECO:0007669"/>
    <property type="project" value="TreeGrafter"/>
</dbReference>
<protein>
    <recommendedName>
        <fullName evidence="10">RRM domain-containing protein</fullName>
    </recommendedName>
</protein>
<evidence type="ECO:0000256" key="1">
    <source>
        <dbReference type="ARBA" id="ARBA00004123"/>
    </source>
</evidence>
<dbReference type="InterPro" id="IPR034209">
    <property type="entry name" value="PUF60_RRM1"/>
</dbReference>
<dbReference type="GO" id="GO:0000381">
    <property type="term" value="P:regulation of alternative mRNA splicing, via spliceosome"/>
    <property type="evidence" value="ECO:0007669"/>
    <property type="project" value="InterPro"/>
</dbReference>
<dbReference type="InterPro" id="IPR000504">
    <property type="entry name" value="RRM_dom"/>
</dbReference>
<comment type="similarity">
    <text evidence="2">Belongs to the RRM half pint family.</text>
</comment>
<dbReference type="Pfam" id="PF00076">
    <property type="entry name" value="RRM_1"/>
    <property type="match status" value="3"/>
</dbReference>
<keyword evidence="4" id="KW-0677">Repeat</keyword>
<dbReference type="InterPro" id="IPR034211">
    <property type="entry name" value="PUF60_RRM2"/>
</dbReference>
<feature type="compositionally biased region" description="Low complexity" evidence="9">
    <location>
        <begin position="9"/>
        <end position="25"/>
    </location>
</feature>
<evidence type="ECO:0000313" key="12">
    <source>
        <dbReference type="Proteomes" id="UP000663864"/>
    </source>
</evidence>
<keyword evidence="3" id="KW-0507">mRNA processing</keyword>
<dbReference type="CDD" id="cd12648">
    <property type="entry name" value="RRM3_UHM_PUF60"/>
    <property type="match status" value="1"/>
</dbReference>
<keyword evidence="6" id="KW-0508">mRNA splicing</keyword>
<dbReference type="NCBIfam" id="TIGR01645">
    <property type="entry name" value="half-pint"/>
    <property type="match status" value="1"/>
</dbReference>
<dbReference type="PROSITE" id="PS50102">
    <property type="entry name" value="RRM"/>
    <property type="match status" value="3"/>
</dbReference>
<dbReference type="Gene3D" id="3.30.70.330">
    <property type="match status" value="3"/>
</dbReference>
<dbReference type="CDD" id="cd12371">
    <property type="entry name" value="RRM2_PUF60"/>
    <property type="match status" value="1"/>
</dbReference>
<name>A0A814IAH5_9BILA</name>
<evidence type="ECO:0000256" key="7">
    <source>
        <dbReference type="ARBA" id="ARBA00023242"/>
    </source>
</evidence>
<evidence type="ECO:0000256" key="4">
    <source>
        <dbReference type="ARBA" id="ARBA00022737"/>
    </source>
</evidence>
<dbReference type="GO" id="GO:0003723">
    <property type="term" value="F:RNA binding"/>
    <property type="evidence" value="ECO:0007669"/>
    <property type="project" value="UniProtKB-UniRule"/>
</dbReference>
<evidence type="ECO:0000256" key="9">
    <source>
        <dbReference type="SAM" id="MobiDB-lite"/>
    </source>
</evidence>
<comment type="subcellular location">
    <subcellularLocation>
        <location evidence="1">Nucleus</location>
    </subcellularLocation>
</comment>
<evidence type="ECO:0000259" key="10">
    <source>
        <dbReference type="PROSITE" id="PS50102"/>
    </source>
</evidence>
<dbReference type="FunFam" id="3.30.70.330:FF:000382">
    <property type="entry name" value="G-patch domain-containing protein"/>
    <property type="match status" value="1"/>
</dbReference>
<dbReference type="GO" id="GO:0071013">
    <property type="term" value="C:catalytic step 2 spliceosome"/>
    <property type="evidence" value="ECO:0007669"/>
    <property type="project" value="TreeGrafter"/>
</dbReference>
<dbReference type="InterPro" id="IPR006532">
    <property type="entry name" value="PUF60-like"/>
</dbReference>
<dbReference type="GO" id="GO:0006376">
    <property type="term" value="P:mRNA splice site recognition"/>
    <property type="evidence" value="ECO:0007669"/>
    <property type="project" value="TreeGrafter"/>
</dbReference>
<dbReference type="GO" id="GO:0071011">
    <property type="term" value="C:precatalytic spliceosome"/>
    <property type="evidence" value="ECO:0007669"/>
    <property type="project" value="TreeGrafter"/>
</dbReference>
<gene>
    <name evidence="11" type="ORF">ZHD862_LOCUS13532</name>
</gene>
<evidence type="ECO:0000256" key="6">
    <source>
        <dbReference type="ARBA" id="ARBA00023187"/>
    </source>
</evidence>
<dbReference type="PANTHER" id="PTHR47330:SF1">
    <property type="entry name" value="POLY(U)-BINDING-SPLICING FACTOR PUF60"/>
    <property type="match status" value="1"/>
</dbReference>
<evidence type="ECO:0000256" key="5">
    <source>
        <dbReference type="ARBA" id="ARBA00022884"/>
    </source>
</evidence>
<organism evidence="11 12">
    <name type="scientific">Rotaria sordida</name>
    <dbReference type="NCBI Taxonomy" id="392033"/>
    <lineage>
        <taxon>Eukaryota</taxon>
        <taxon>Metazoa</taxon>
        <taxon>Spiralia</taxon>
        <taxon>Gnathifera</taxon>
        <taxon>Rotifera</taxon>
        <taxon>Eurotatoria</taxon>
        <taxon>Bdelloidea</taxon>
        <taxon>Philodinida</taxon>
        <taxon>Philodinidae</taxon>
        <taxon>Rotaria</taxon>
    </lineage>
</organism>
<dbReference type="InterPro" id="IPR034212">
    <property type="entry name" value="PUF60_RRM3"/>
</dbReference>
<evidence type="ECO:0000256" key="8">
    <source>
        <dbReference type="PROSITE-ProRule" id="PRU00176"/>
    </source>
</evidence>
<evidence type="ECO:0000256" key="3">
    <source>
        <dbReference type="ARBA" id="ARBA00022664"/>
    </source>
</evidence>
<dbReference type="PANTHER" id="PTHR47330">
    <property type="entry name" value="POLY(U)-BINDING-SPLICING FACTOR PUF60-B-RELATED"/>
    <property type="match status" value="1"/>
</dbReference>
<feature type="region of interest" description="Disordered" evidence="9">
    <location>
        <begin position="1"/>
        <end position="25"/>
    </location>
</feature>
<accession>A0A814IAH5</accession>
<dbReference type="SMART" id="SM00360">
    <property type="entry name" value="RRM"/>
    <property type="match status" value="3"/>
</dbReference>
<proteinExistence type="inferred from homology"/>
<dbReference type="InterPro" id="IPR035979">
    <property type="entry name" value="RBD_domain_sf"/>
</dbReference>
<comment type="caution">
    <text evidence="11">The sequence shown here is derived from an EMBL/GenBank/DDBJ whole genome shotgun (WGS) entry which is preliminary data.</text>
</comment>
<dbReference type="EMBL" id="CAJNOT010000558">
    <property type="protein sequence ID" value="CAF1020872.1"/>
    <property type="molecule type" value="Genomic_DNA"/>
</dbReference>
<dbReference type="SUPFAM" id="SSF54928">
    <property type="entry name" value="RNA-binding domain, RBD"/>
    <property type="match status" value="2"/>
</dbReference>
<reference evidence="11" key="1">
    <citation type="submission" date="2021-02" db="EMBL/GenBank/DDBJ databases">
        <authorList>
            <person name="Nowell W R."/>
        </authorList>
    </citation>
    <scope>NUCLEOTIDE SEQUENCE</scope>
</reference>
<feature type="domain" description="RRM" evidence="10">
    <location>
        <begin position="533"/>
        <end position="620"/>
    </location>
</feature>
<dbReference type="CDD" id="cd12370">
    <property type="entry name" value="RRM1_PUF60"/>
    <property type="match status" value="1"/>
</dbReference>
<dbReference type="Proteomes" id="UP000663864">
    <property type="component" value="Unassembled WGS sequence"/>
</dbReference>
<dbReference type="AlphaFoldDB" id="A0A814IAH5"/>
<keyword evidence="5 8" id="KW-0694">RNA-binding</keyword>
<feature type="domain" description="RRM" evidence="10">
    <location>
        <begin position="126"/>
        <end position="204"/>
    </location>
</feature>
<dbReference type="InterPro" id="IPR051974">
    <property type="entry name" value="PUF60_regulator"/>
</dbReference>
<dbReference type="InterPro" id="IPR012677">
    <property type="entry name" value="Nucleotide-bd_a/b_plait_sf"/>
</dbReference>
<dbReference type="InterPro" id="IPR003954">
    <property type="entry name" value="RRM_euk-type"/>
</dbReference>
<evidence type="ECO:0000256" key="2">
    <source>
        <dbReference type="ARBA" id="ARBA00005987"/>
    </source>
</evidence>
<dbReference type="SMART" id="SM00361">
    <property type="entry name" value="RRM_1"/>
    <property type="match status" value="3"/>
</dbReference>
<evidence type="ECO:0000313" key="11">
    <source>
        <dbReference type="EMBL" id="CAF1020872.1"/>
    </source>
</evidence>
<keyword evidence="7" id="KW-0539">Nucleus</keyword>
<dbReference type="FunFam" id="3.30.70.330:FF:000136">
    <property type="entry name" value="poly(U)-binding-splicing factor PUF60 isoform X1"/>
    <property type="match status" value="1"/>
</dbReference>
<sequence length="630" mass="69171">MTETMIVDQSSTTTIENTNESQTTNGIERKKYSIQNIPRLPRELTPFAPFTAVIELDQRGPLFKGPGAKRDTGRYKIRLADDENVKRAKKYALEQSVKYVLMKQQQQQQRVQLDSIKKQQALLLMCRIYIGSINFELNEAMLKQAFQPFGPVKAVSLTFDPVTNRHKGFAFLEYEIPEAAQLSIEQMNGVILGGRNIKVGRPSNMPQAQPIINQLTEEAKNYNRIYIASIHPDLTENDIQSVFEAFGKIKTCTVAKDATINKHKGYGFIEYETIQAAQDAINAMNLFDLGGQYLRVGKAITPPEGLLASTPAAASLMPTATALAVATITAQLQAKDVEINPQPTIAASQIINNPLAQVGFIGGPIAPTTVAAALSAASYSGATAVTSMISTILNPTTAIINPIPQPAAVGSSGIRSNFPTPLASNVTNSPSIQQIPVPLPQVIIPPPSTILEEPSVAVGLKPDLESKQQYPSISLVLPTNESEITDNQKTVLALNIAEDSTAPLSQQEELSVKGREQRHLLMQKLNQRRLESRVCVLRNMVGPEDVDDDLQQEITEECSKYGEVIKVVIYTEQQGEDDNAEQIVKIFVEFQTNKQAEKTVQSLNNRYFAGRMIKAELYDQTAYQADDLSG</sequence>
<feature type="domain" description="RRM" evidence="10">
    <location>
        <begin position="223"/>
        <end position="301"/>
    </location>
</feature>